<dbReference type="EMBL" id="JAKWBL010000001">
    <property type="protein sequence ID" value="MCH5598281.1"/>
    <property type="molecule type" value="Genomic_DNA"/>
</dbReference>
<keyword evidence="2" id="KW-1185">Reference proteome</keyword>
<evidence type="ECO:0000313" key="2">
    <source>
        <dbReference type="Proteomes" id="UP001202248"/>
    </source>
</evidence>
<accession>A0ABS9SIZ4</accession>
<dbReference type="Proteomes" id="UP001202248">
    <property type="component" value="Unassembled WGS sequence"/>
</dbReference>
<evidence type="ECO:0008006" key="3">
    <source>
        <dbReference type="Google" id="ProtNLM"/>
    </source>
</evidence>
<gene>
    <name evidence="1" type="ORF">MKP09_10345</name>
</gene>
<dbReference type="RefSeq" id="WP_240828088.1">
    <property type="nucleotide sequence ID" value="NZ_JAKWBL010000001.1"/>
</dbReference>
<sequence length="96" mass="10956">MRIFSTILVFIVFLFGNCSKKLDLPSRHQVPENNMWLQRNDARSGVFATYGLTRAALANENAFLHMASFAQATLNLLDVRILPLLHHSNSRQIFPQ</sequence>
<organism evidence="1 2">
    <name type="scientific">Niabella ginsengisoli</name>
    <dbReference type="NCBI Taxonomy" id="522298"/>
    <lineage>
        <taxon>Bacteria</taxon>
        <taxon>Pseudomonadati</taxon>
        <taxon>Bacteroidota</taxon>
        <taxon>Chitinophagia</taxon>
        <taxon>Chitinophagales</taxon>
        <taxon>Chitinophagaceae</taxon>
        <taxon>Niabella</taxon>
    </lineage>
</organism>
<comment type="caution">
    <text evidence="1">The sequence shown here is derived from an EMBL/GenBank/DDBJ whole genome shotgun (WGS) entry which is preliminary data.</text>
</comment>
<evidence type="ECO:0000313" key="1">
    <source>
        <dbReference type="EMBL" id="MCH5598281.1"/>
    </source>
</evidence>
<proteinExistence type="predicted"/>
<reference evidence="1 2" key="1">
    <citation type="submission" date="2022-02" db="EMBL/GenBank/DDBJ databases">
        <authorList>
            <person name="Min J."/>
        </authorList>
    </citation>
    <scope>NUCLEOTIDE SEQUENCE [LARGE SCALE GENOMIC DNA]</scope>
    <source>
        <strain evidence="1 2">GR10-1</strain>
    </source>
</reference>
<protein>
    <recommendedName>
        <fullName evidence="3">RagB/SusD family nutrient uptake outer membrane protein</fullName>
    </recommendedName>
</protein>
<name>A0ABS9SIZ4_9BACT</name>